<name>A0ABW3FF86_9HYPH</name>
<comment type="caution">
    <text evidence="2">The sequence shown here is derived from an EMBL/GenBank/DDBJ whole genome shotgun (WGS) entry which is preliminary data.</text>
</comment>
<reference evidence="3" key="1">
    <citation type="journal article" date="2019" name="Int. J. Syst. Evol. Microbiol.">
        <title>The Global Catalogue of Microorganisms (GCM) 10K type strain sequencing project: providing services to taxonomists for standard genome sequencing and annotation.</title>
        <authorList>
            <consortium name="The Broad Institute Genomics Platform"/>
            <consortium name="The Broad Institute Genome Sequencing Center for Infectious Disease"/>
            <person name="Wu L."/>
            <person name="Ma J."/>
        </authorList>
    </citation>
    <scope>NUCLEOTIDE SEQUENCE [LARGE SCALE GENOMIC DNA]</scope>
    <source>
        <strain evidence="3">CCUG 60023</strain>
    </source>
</reference>
<organism evidence="2 3">
    <name type="scientific">Pseudahrensia aquimaris</name>
    <dbReference type="NCBI Taxonomy" id="744461"/>
    <lineage>
        <taxon>Bacteria</taxon>
        <taxon>Pseudomonadati</taxon>
        <taxon>Pseudomonadota</taxon>
        <taxon>Alphaproteobacteria</taxon>
        <taxon>Hyphomicrobiales</taxon>
        <taxon>Ahrensiaceae</taxon>
        <taxon>Pseudahrensia</taxon>
    </lineage>
</organism>
<feature type="transmembrane region" description="Helical" evidence="1">
    <location>
        <begin position="12"/>
        <end position="32"/>
    </location>
</feature>
<dbReference type="PANTHER" id="PTHR34300:SF1">
    <property type="entry name" value="QUEUOSINE PRECURSOR TRANSPORTER"/>
    <property type="match status" value="1"/>
</dbReference>
<keyword evidence="1" id="KW-0472">Membrane</keyword>
<feature type="transmembrane region" description="Helical" evidence="1">
    <location>
        <begin position="44"/>
        <end position="61"/>
    </location>
</feature>
<dbReference type="InterPro" id="IPR003744">
    <property type="entry name" value="YhhQ"/>
</dbReference>
<keyword evidence="3" id="KW-1185">Reference proteome</keyword>
<accession>A0ABW3FF86</accession>
<comment type="subcellular location">
    <subcellularLocation>
        <location evidence="1">Cell inner membrane</location>
        <topology evidence="1">Multi-pass membrane protein</topology>
    </subcellularLocation>
</comment>
<dbReference type="Pfam" id="PF02592">
    <property type="entry name" value="Vut_1"/>
    <property type="match status" value="1"/>
</dbReference>
<dbReference type="NCBIfam" id="TIGR00697">
    <property type="entry name" value="queuosine precursor transporter"/>
    <property type="match status" value="1"/>
</dbReference>
<dbReference type="RefSeq" id="WP_377210923.1">
    <property type="nucleotide sequence ID" value="NZ_JBHTJV010000002.1"/>
</dbReference>
<feature type="transmembrane region" description="Helical" evidence="1">
    <location>
        <begin position="142"/>
        <end position="169"/>
    </location>
</feature>
<evidence type="ECO:0000256" key="1">
    <source>
        <dbReference type="HAMAP-Rule" id="MF_02088"/>
    </source>
</evidence>
<feature type="transmembrane region" description="Helical" evidence="1">
    <location>
        <begin position="193"/>
        <end position="218"/>
    </location>
</feature>
<comment type="similarity">
    <text evidence="1">Belongs to the vitamin uptake transporter (VUT/ECF) (TC 2.A.88) family. Q precursor transporter subfamily.</text>
</comment>
<gene>
    <name evidence="2" type="ORF">ACFQ14_01475</name>
</gene>
<keyword evidence="1" id="KW-0812">Transmembrane</keyword>
<feature type="transmembrane region" description="Helical" evidence="1">
    <location>
        <begin position="108"/>
        <end position="130"/>
    </location>
</feature>
<sequence length="225" mass="24150">MTAAVSRSTLVAFIAAMAFVVVVSNVLVQFPVQAMIGSYNLADLLTYGAFTYPIAFLVNDLTNRRFGPSKARIVVGFGFVLAVICSATIPPLLFSLGLFPFEMTSGRLLRIAIASGTAFLIAQLLDVFVFDRLRGGQWWKAPLFSTFVGSVLDTVLFFSLAFATSFAFLGAGDEFATEAAPFLGLFAIEAPRWISWAVGDFGVKVLVGLALLIPYGVIARRPAVA</sequence>
<keyword evidence="1" id="KW-0997">Cell inner membrane</keyword>
<evidence type="ECO:0000313" key="2">
    <source>
        <dbReference type="EMBL" id="MFD0915072.1"/>
    </source>
</evidence>
<keyword evidence="1" id="KW-1133">Transmembrane helix</keyword>
<comment type="function">
    <text evidence="1">Involved in the import of queuosine (Q) precursors, required for Q precursor salvage.</text>
</comment>
<dbReference type="HAMAP" id="MF_02088">
    <property type="entry name" value="Q_prec_transport"/>
    <property type="match status" value="1"/>
</dbReference>
<keyword evidence="1" id="KW-1003">Cell membrane</keyword>
<protein>
    <recommendedName>
        <fullName evidence="1">Probable queuosine precursor transporter</fullName>
        <shortName evidence="1">Q precursor transporter</shortName>
    </recommendedName>
</protein>
<proteinExistence type="inferred from homology"/>
<keyword evidence="1" id="KW-0813">Transport</keyword>
<dbReference type="Proteomes" id="UP001597101">
    <property type="component" value="Unassembled WGS sequence"/>
</dbReference>
<dbReference type="PANTHER" id="PTHR34300">
    <property type="entry name" value="QUEUOSINE PRECURSOR TRANSPORTER-RELATED"/>
    <property type="match status" value="1"/>
</dbReference>
<dbReference type="EMBL" id="JBHTJV010000002">
    <property type="protein sequence ID" value="MFD0915072.1"/>
    <property type="molecule type" value="Genomic_DNA"/>
</dbReference>
<feature type="transmembrane region" description="Helical" evidence="1">
    <location>
        <begin position="73"/>
        <end position="96"/>
    </location>
</feature>
<evidence type="ECO:0000313" key="3">
    <source>
        <dbReference type="Proteomes" id="UP001597101"/>
    </source>
</evidence>